<reference evidence="6" key="1">
    <citation type="submission" date="2022-01" db="EMBL/GenBank/DDBJ databases">
        <title>Genome Sequence Resource for Two Populations of Ditylenchus destructor, the Migratory Endoparasitic Phytonematode.</title>
        <authorList>
            <person name="Zhang H."/>
            <person name="Lin R."/>
            <person name="Xie B."/>
        </authorList>
    </citation>
    <scope>NUCLEOTIDE SEQUENCE</scope>
    <source>
        <strain evidence="6">BazhouSP</strain>
    </source>
</reference>
<dbReference type="GO" id="GO:0022857">
    <property type="term" value="F:transmembrane transporter activity"/>
    <property type="evidence" value="ECO:0007669"/>
    <property type="project" value="InterPro"/>
</dbReference>
<proteinExistence type="predicted"/>
<evidence type="ECO:0000313" key="6">
    <source>
        <dbReference type="EMBL" id="KAI1712734.1"/>
    </source>
</evidence>
<feature type="transmembrane region" description="Helical" evidence="5">
    <location>
        <begin position="45"/>
        <end position="69"/>
    </location>
</feature>
<dbReference type="PANTHER" id="PTHR10924">
    <property type="entry name" value="MAJOR FACILITATOR SUPERFAMILY PROTEIN-RELATED"/>
    <property type="match status" value="1"/>
</dbReference>
<dbReference type="InterPro" id="IPR011701">
    <property type="entry name" value="MFS"/>
</dbReference>
<sequence length="453" mass="49279">MEIVLYKRRWFILLEICLLNFANNMTWITFAPISSYTVSFYGKEIAPTLFNVIFMICSVPLGFVSMWLISKYGLRAGCLLGAWLNLIGNLLRFYAATEHHLVADSVELRFYLTLAGQTLAACAQPFVMYLPTKLASVWFPDSQRVLANSLGSLSNPLGAATMYALAPHIVNGESPRAFVVLTGIVAALAVLSAVLSLGVLSSRPPTAPSVSAQANESEMQQFGLIQGIKMALKSRSYIILMLGLGSGFGIFNTLYNNLQPALCSKGYANSFSGAMGATMIVSGLVASSIFGVFVDKTRLFQETMKVCMCLAALTACVLTVLTQFAGMEIWLLLTIICFGALALALYPIGLELGVETTYPAPEATSTGLLILTGQIFGITYIFLTAFLRSPPTDAELLVQTCIKTDNPVGIHNWRNAFIAWNGIIVITAALFTACFWPKYKRMEYEAVGQNQQA</sequence>
<feature type="transmembrane region" description="Helical" evidence="5">
    <location>
        <begin position="237"/>
        <end position="255"/>
    </location>
</feature>
<evidence type="ECO:0000256" key="2">
    <source>
        <dbReference type="ARBA" id="ARBA00022692"/>
    </source>
</evidence>
<evidence type="ECO:0000256" key="1">
    <source>
        <dbReference type="ARBA" id="ARBA00004141"/>
    </source>
</evidence>
<keyword evidence="3 5" id="KW-1133">Transmembrane helix</keyword>
<evidence type="ECO:0000313" key="7">
    <source>
        <dbReference type="Proteomes" id="UP001201812"/>
    </source>
</evidence>
<comment type="subcellular location">
    <subcellularLocation>
        <location evidence="1">Membrane</location>
        <topology evidence="1">Multi-pass membrane protein</topology>
    </subcellularLocation>
</comment>
<feature type="transmembrane region" description="Helical" evidence="5">
    <location>
        <begin position="108"/>
        <end position="130"/>
    </location>
</feature>
<dbReference type="PANTHER" id="PTHR10924:SF30">
    <property type="entry name" value="MFS DOMAIN-CONTAINING PROTEIN"/>
    <property type="match status" value="1"/>
</dbReference>
<dbReference type="InterPro" id="IPR049680">
    <property type="entry name" value="FLVCR1-2_SLC49-like"/>
</dbReference>
<keyword evidence="2 5" id="KW-0812">Transmembrane</keyword>
<feature type="transmembrane region" description="Helical" evidence="5">
    <location>
        <begin position="306"/>
        <end position="324"/>
    </location>
</feature>
<keyword evidence="7" id="KW-1185">Reference proteome</keyword>
<feature type="transmembrane region" description="Helical" evidence="5">
    <location>
        <begin position="330"/>
        <end position="354"/>
    </location>
</feature>
<feature type="transmembrane region" description="Helical" evidence="5">
    <location>
        <begin position="366"/>
        <end position="387"/>
    </location>
</feature>
<feature type="transmembrane region" description="Helical" evidence="5">
    <location>
        <begin position="145"/>
        <end position="166"/>
    </location>
</feature>
<accession>A0AAD4N2G9</accession>
<dbReference type="Pfam" id="PF07690">
    <property type="entry name" value="MFS_1"/>
    <property type="match status" value="1"/>
</dbReference>
<dbReference type="InterPro" id="IPR036259">
    <property type="entry name" value="MFS_trans_sf"/>
</dbReference>
<protein>
    <submittedName>
        <fullName evidence="6">Major facilitator superfamily domain-containing protein</fullName>
    </submittedName>
</protein>
<gene>
    <name evidence="6" type="ORF">DdX_09358</name>
</gene>
<dbReference type="SUPFAM" id="SSF103473">
    <property type="entry name" value="MFS general substrate transporter"/>
    <property type="match status" value="1"/>
</dbReference>
<dbReference type="Proteomes" id="UP001201812">
    <property type="component" value="Unassembled WGS sequence"/>
</dbReference>
<feature type="transmembrane region" description="Helical" evidence="5">
    <location>
        <begin position="417"/>
        <end position="436"/>
    </location>
</feature>
<feature type="transmembrane region" description="Helical" evidence="5">
    <location>
        <begin position="76"/>
        <end position="96"/>
    </location>
</feature>
<feature type="transmembrane region" description="Helical" evidence="5">
    <location>
        <begin position="275"/>
        <end position="294"/>
    </location>
</feature>
<name>A0AAD4N2G9_9BILA</name>
<dbReference type="Gene3D" id="1.20.1250.20">
    <property type="entry name" value="MFS general substrate transporter like domains"/>
    <property type="match status" value="2"/>
</dbReference>
<keyword evidence="4 5" id="KW-0472">Membrane</keyword>
<evidence type="ECO:0000256" key="5">
    <source>
        <dbReference type="SAM" id="Phobius"/>
    </source>
</evidence>
<dbReference type="GO" id="GO:0016020">
    <property type="term" value="C:membrane"/>
    <property type="evidence" value="ECO:0007669"/>
    <property type="project" value="UniProtKB-SubCell"/>
</dbReference>
<feature type="transmembrane region" description="Helical" evidence="5">
    <location>
        <begin position="12"/>
        <end position="33"/>
    </location>
</feature>
<comment type="caution">
    <text evidence="6">The sequence shown here is derived from an EMBL/GenBank/DDBJ whole genome shotgun (WGS) entry which is preliminary data.</text>
</comment>
<evidence type="ECO:0000256" key="3">
    <source>
        <dbReference type="ARBA" id="ARBA00022989"/>
    </source>
</evidence>
<organism evidence="6 7">
    <name type="scientific">Ditylenchus destructor</name>
    <dbReference type="NCBI Taxonomy" id="166010"/>
    <lineage>
        <taxon>Eukaryota</taxon>
        <taxon>Metazoa</taxon>
        <taxon>Ecdysozoa</taxon>
        <taxon>Nematoda</taxon>
        <taxon>Chromadorea</taxon>
        <taxon>Rhabditida</taxon>
        <taxon>Tylenchina</taxon>
        <taxon>Tylenchomorpha</taxon>
        <taxon>Sphaerularioidea</taxon>
        <taxon>Anguinidae</taxon>
        <taxon>Anguininae</taxon>
        <taxon>Ditylenchus</taxon>
    </lineage>
</organism>
<dbReference type="AlphaFoldDB" id="A0AAD4N2G9"/>
<dbReference type="EMBL" id="JAKKPZ010000017">
    <property type="protein sequence ID" value="KAI1712734.1"/>
    <property type="molecule type" value="Genomic_DNA"/>
</dbReference>
<feature type="transmembrane region" description="Helical" evidence="5">
    <location>
        <begin position="178"/>
        <end position="200"/>
    </location>
</feature>
<evidence type="ECO:0000256" key="4">
    <source>
        <dbReference type="ARBA" id="ARBA00023136"/>
    </source>
</evidence>